<comment type="caution">
    <text evidence="2">The sequence shown here is derived from an EMBL/GenBank/DDBJ whole genome shotgun (WGS) entry which is preliminary data.</text>
</comment>
<sequence length="109" mass="12236">MSAIDMEELEEDYGDTQDDDMAMEEDGDAVSGDGSAVLRASKAGKKLMPKVKPQMAFAPEDAELNPGLNQDRKKWLKQQQKGRQAQDLNMDEDKSTQEGSRFDLDYFNT</sequence>
<keyword evidence="3" id="KW-1185">Reference proteome</keyword>
<accession>A0A9P6LUP3</accession>
<dbReference type="AlphaFoldDB" id="A0A9P6LUP3"/>
<evidence type="ECO:0000313" key="2">
    <source>
        <dbReference type="EMBL" id="KAF9943155.1"/>
    </source>
</evidence>
<evidence type="ECO:0000256" key="1">
    <source>
        <dbReference type="SAM" id="MobiDB-lite"/>
    </source>
</evidence>
<feature type="non-terminal residue" evidence="2">
    <location>
        <position position="109"/>
    </location>
</feature>
<feature type="region of interest" description="Disordered" evidence="1">
    <location>
        <begin position="1"/>
        <end position="35"/>
    </location>
</feature>
<feature type="compositionally biased region" description="Polar residues" evidence="1">
    <location>
        <begin position="77"/>
        <end position="87"/>
    </location>
</feature>
<protein>
    <submittedName>
        <fullName evidence="2">Uncharacterized protein</fullName>
    </submittedName>
</protein>
<feature type="region of interest" description="Disordered" evidence="1">
    <location>
        <begin position="56"/>
        <end position="109"/>
    </location>
</feature>
<dbReference type="EMBL" id="JAAAHW010009272">
    <property type="protein sequence ID" value="KAF9943155.1"/>
    <property type="molecule type" value="Genomic_DNA"/>
</dbReference>
<feature type="compositionally biased region" description="Basic and acidic residues" evidence="1">
    <location>
        <begin position="91"/>
        <end position="109"/>
    </location>
</feature>
<feature type="compositionally biased region" description="Acidic residues" evidence="1">
    <location>
        <begin position="1"/>
        <end position="28"/>
    </location>
</feature>
<organism evidence="2 3">
    <name type="scientific">Modicella reniformis</name>
    <dbReference type="NCBI Taxonomy" id="1440133"/>
    <lineage>
        <taxon>Eukaryota</taxon>
        <taxon>Fungi</taxon>
        <taxon>Fungi incertae sedis</taxon>
        <taxon>Mucoromycota</taxon>
        <taxon>Mortierellomycotina</taxon>
        <taxon>Mortierellomycetes</taxon>
        <taxon>Mortierellales</taxon>
        <taxon>Mortierellaceae</taxon>
        <taxon>Modicella</taxon>
    </lineage>
</organism>
<proteinExistence type="predicted"/>
<evidence type="ECO:0000313" key="3">
    <source>
        <dbReference type="Proteomes" id="UP000749646"/>
    </source>
</evidence>
<name>A0A9P6LUP3_9FUNG</name>
<dbReference type="Proteomes" id="UP000749646">
    <property type="component" value="Unassembled WGS sequence"/>
</dbReference>
<gene>
    <name evidence="2" type="ORF">BGZ65_001140</name>
</gene>
<reference evidence="2" key="1">
    <citation type="journal article" date="2020" name="Fungal Divers.">
        <title>Resolving the Mortierellaceae phylogeny through synthesis of multi-gene phylogenetics and phylogenomics.</title>
        <authorList>
            <person name="Vandepol N."/>
            <person name="Liber J."/>
            <person name="Desiro A."/>
            <person name="Na H."/>
            <person name="Kennedy M."/>
            <person name="Barry K."/>
            <person name="Grigoriev I.V."/>
            <person name="Miller A.N."/>
            <person name="O'Donnell K."/>
            <person name="Stajich J.E."/>
            <person name="Bonito G."/>
        </authorList>
    </citation>
    <scope>NUCLEOTIDE SEQUENCE</scope>
    <source>
        <strain evidence="2">MES-2147</strain>
    </source>
</reference>